<evidence type="ECO:0000313" key="1">
    <source>
        <dbReference type="EMBL" id="CAK5028604.1"/>
    </source>
</evidence>
<gene>
    <name evidence="1" type="ORF">MENTE1834_LOCUS6657</name>
</gene>
<accession>A0ACB0Y2W9</accession>
<reference evidence="1" key="1">
    <citation type="submission" date="2023-11" db="EMBL/GenBank/DDBJ databases">
        <authorList>
            <person name="Poullet M."/>
        </authorList>
    </citation>
    <scope>NUCLEOTIDE SEQUENCE</scope>
    <source>
        <strain evidence="1">E1834</strain>
    </source>
</reference>
<name>A0ACB0Y2W9_MELEN</name>
<evidence type="ECO:0000313" key="2">
    <source>
        <dbReference type="Proteomes" id="UP001497535"/>
    </source>
</evidence>
<dbReference type="EMBL" id="CAVMJV010000005">
    <property type="protein sequence ID" value="CAK5028604.1"/>
    <property type="molecule type" value="Genomic_DNA"/>
</dbReference>
<comment type="caution">
    <text evidence="1">The sequence shown here is derived from an EMBL/GenBank/DDBJ whole genome shotgun (WGS) entry which is preliminary data.</text>
</comment>
<keyword evidence="2" id="KW-1185">Reference proteome</keyword>
<organism evidence="1 2">
    <name type="scientific">Meloidogyne enterolobii</name>
    <name type="common">Root-knot nematode worm</name>
    <name type="synonym">Meloidogyne mayaguensis</name>
    <dbReference type="NCBI Taxonomy" id="390850"/>
    <lineage>
        <taxon>Eukaryota</taxon>
        <taxon>Metazoa</taxon>
        <taxon>Ecdysozoa</taxon>
        <taxon>Nematoda</taxon>
        <taxon>Chromadorea</taxon>
        <taxon>Rhabditida</taxon>
        <taxon>Tylenchina</taxon>
        <taxon>Tylenchomorpha</taxon>
        <taxon>Tylenchoidea</taxon>
        <taxon>Meloidogynidae</taxon>
        <taxon>Meloidogyninae</taxon>
        <taxon>Meloidogyne</taxon>
    </lineage>
</organism>
<proteinExistence type="predicted"/>
<protein>
    <submittedName>
        <fullName evidence="1">Uncharacterized protein</fullName>
    </submittedName>
</protein>
<dbReference type="Proteomes" id="UP001497535">
    <property type="component" value="Unassembled WGS sequence"/>
</dbReference>
<sequence length="141" mass="16265">MSTKLFKLIQLFLFFVFIIKIVNCGCCCSTEDEDANIVHQPQHNVVPDEIDQLHEEYGGWDDNEEWGNNEWQHNIEEQDDEDEQIPQVENFEDPEEEDNEEDNHFNFPALLANDIPDFDQGDDTTTTSLSTGPPRTSSDSN</sequence>